<reference evidence="3" key="1">
    <citation type="journal article" date="2017" name="Cell">
        <title>Insights into land plant evolution garnered from the Marchantia polymorpha genome.</title>
        <authorList>
            <person name="Bowman J.L."/>
            <person name="Kohchi T."/>
            <person name="Yamato K.T."/>
            <person name="Jenkins J."/>
            <person name="Shu S."/>
            <person name="Ishizaki K."/>
            <person name="Yamaoka S."/>
            <person name="Nishihama R."/>
            <person name="Nakamura Y."/>
            <person name="Berger F."/>
            <person name="Adam C."/>
            <person name="Aki S.S."/>
            <person name="Althoff F."/>
            <person name="Araki T."/>
            <person name="Arteaga-Vazquez M.A."/>
            <person name="Balasubrmanian S."/>
            <person name="Barry K."/>
            <person name="Bauer D."/>
            <person name="Boehm C.R."/>
            <person name="Briginshaw L."/>
            <person name="Caballero-Perez J."/>
            <person name="Catarino B."/>
            <person name="Chen F."/>
            <person name="Chiyoda S."/>
            <person name="Chovatia M."/>
            <person name="Davies K.M."/>
            <person name="Delmans M."/>
            <person name="Demura T."/>
            <person name="Dierschke T."/>
            <person name="Dolan L."/>
            <person name="Dorantes-Acosta A.E."/>
            <person name="Eklund D.M."/>
            <person name="Florent S.N."/>
            <person name="Flores-Sandoval E."/>
            <person name="Fujiyama A."/>
            <person name="Fukuzawa H."/>
            <person name="Galik B."/>
            <person name="Grimanelli D."/>
            <person name="Grimwood J."/>
            <person name="Grossniklaus U."/>
            <person name="Hamada T."/>
            <person name="Haseloff J."/>
            <person name="Hetherington A.J."/>
            <person name="Higo A."/>
            <person name="Hirakawa Y."/>
            <person name="Hundley H.N."/>
            <person name="Ikeda Y."/>
            <person name="Inoue K."/>
            <person name="Inoue S.I."/>
            <person name="Ishida S."/>
            <person name="Jia Q."/>
            <person name="Kakita M."/>
            <person name="Kanazawa T."/>
            <person name="Kawai Y."/>
            <person name="Kawashima T."/>
            <person name="Kennedy M."/>
            <person name="Kinose K."/>
            <person name="Kinoshita T."/>
            <person name="Kohara Y."/>
            <person name="Koide E."/>
            <person name="Komatsu K."/>
            <person name="Kopischke S."/>
            <person name="Kubo M."/>
            <person name="Kyozuka J."/>
            <person name="Lagercrantz U."/>
            <person name="Lin S.S."/>
            <person name="Lindquist E."/>
            <person name="Lipzen A.M."/>
            <person name="Lu C.W."/>
            <person name="De Luna E."/>
            <person name="Martienssen R.A."/>
            <person name="Minamino N."/>
            <person name="Mizutani M."/>
            <person name="Mizutani M."/>
            <person name="Mochizuki N."/>
            <person name="Monte I."/>
            <person name="Mosher R."/>
            <person name="Nagasaki H."/>
            <person name="Nakagami H."/>
            <person name="Naramoto S."/>
            <person name="Nishitani K."/>
            <person name="Ohtani M."/>
            <person name="Okamoto T."/>
            <person name="Okumura M."/>
            <person name="Phillips J."/>
            <person name="Pollak B."/>
            <person name="Reinders A."/>
            <person name="Rovekamp M."/>
            <person name="Sano R."/>
            <person name="Sawa S."/>
            <person name="Schmid M.W."/>
            <person name="Shirakawa M."/>
            <person name="Solano R."/>
            <person name="Spunde A."/>
            <person name="Suetsugu N."/>
            <person name="Sugano S."/>
            <person name="Sugiyama A."/>
            <person name="Sun R."/>
            <person name="Suzuki Y."/>
            <person name="Takenaka M."/>
            <person name="Takezawa D."/>
            <person name="Tomogane H."/>
            <person name="Tsuzuki M."/>
            <person name="Ueda T."/>
            <person name="Umeda M."/>
            <person name="Ward J.M."/>
            <person name="Watanabe Y."/>
            <person name="Yazaki K."/>
            <person name="Yokoyama R."/>
            <person name="Yoshitake Y."/>
            <person name="Yotsui I."/>
            <person name="Zachgo S."/>
            <person name="Schmutz J."/>
        </authorList>
    </citation>
    <scope>NUCLEOTIDE SEQUENCE [LARGE SCALE GENOMIC DNA]</scope>
    <source>
        <strain evidence="3">Tak-1</strain>
    </source>
</reference>
<sequence length="341" mass="37259">MQTRVILRTMNPTSWIHYEESDRKAKEGDLSLALYEREPTNRLTSRQIQHELTIRRSRSETTTFWRPEWHYRLPASVDDKLMPEAGARGEAAGFDPSSKRTPVIEKGPPALSTWPVPIGRGSGPLAAVVDRSPHAIPIVGKFELQCGRSRCVRSWGPPGRTVGSERRVGGLGGPWPPGQLPPGRGPSRHCGYGGSGKACVGARLNDRRECIAEDEGSGRGNVRKGTGTEDLVKEASKFSGPGIDSELSCILSMSRLFILRRPCFCMDAPENRWSLRVMAGRGNFHLCRSRSSSSSSSSRRRRCRVVYRSGGWASALMSSVRRAEEAAEQSAVAASSAALSA</sequence>
<evidence type="ECO:0000313" key="3">
    <source>
        <dbReference type="Proteomes" id="UP000244005"/>
    </source>
</evidence>
<dbReference type="AlphaFoldDB" id="A0A2R6XAX9"/>
<dbReference type="Proteomes" id="UP000244005">
    <property type="component" value="Unassembled WGS sequence"/>
</dbReference>
<name>A0A2R6XAX9_MARPO</name>
<evidence type="ECO:0000256" key="1">
    <source>
        <dbReference type="SAM" id="MobiDB-lite"/>
    </source>
</evidence>
<gene>
    <name evidence="2" type="ORF">MARPO_0026s0111</name>
</gene>
<dbReference type="EMBL" id="KZ772698">
    <property type="protein sequence ID" value="PTQ43238.1"/>
    <property type="molecule type" value="Genomic_DNA"/>
</dbReference>
<feature type="region of interest" description="Disordered" evidence="1">
    <location>
        <begin position="157"/>
        <end position="181"/>
    </location>
</feature>
<proteinExistence type="predicted"/>
<organism evidence="2 3">
    <name type="scientific">Marchantia polymorpha</name>
    <name type="common">Common liverwort</name>
    <name type="synonym">Marchantia aquatica</name>
    <dbReference type="NCBI Taxonomy" id="3197"/>
    <lineage>
        <taxon>Eukaryota</taxon>
        <taxon>Viridiplantae</taxon>
        <taxon>Streptophyta</taxon>
        <taxon>Embryophyta</taxon>
        <taxon>Marchantiophyta</taxon>
        <taxon>Marchantiopsida</taxon>
        <taxon>Marchantiidae</taxon>
        <taxon>Marchantiales</taxon>
        <taxon>Marchantiaceae</taxon>
        <taxon>Marchantia</taxon>
    </lineage>
</organism>
<feature type="region of interest" description="Disordered" evidence="1">
    <location>
        <begin position="88"/>
        <end position="108"/>
    </location>
</feature>
<evidence type="ECO:0000313" key="2">
    <source>
        <dbReference type="EMBL" id="PTQ43238.1"/>
    </source>
</evidence>
<keyword evidence="3" id="KW-1185">Reference proteome</keyword>
<protein>
    <submittedName>
        <fullName evidence="2">Uncharacterized protein</fullName>
    </submittedName>
</protein>
<accession>A0A2R6XAX9</accession>